<organism evidence="3 4">
    <name type="scientific">Candidatus Lachnoclostridium pullistercoris</name>
    <dbReference type="NCBI Taxonomy" id="2838632"/>
    <lineage>
        <taxon>Bacteria</taxon>
        <taxon>Bacillati</taxon>
        <taxon>Bacillota</taxon>
        <taxon>Clostridia</taxon>
        <taxon>Lachnospirales</taxon>
        <taxon>Lachnospiraceae</taxon>
    </lineage>
</organism>
<dbReference type="Gene3D" id="1.10.260.40">
    <property type="entry name" value="lambda repressor-like DNA-binding domains"/>
    <property type="match status" value="1"/>
</dbReference>
<sequence>MNNKVIGINIKKYRKAAGFTQEKLAELLDVSTVHMSHIECGHVSMSLEVLLRLCDCLSVTPNELLYGIYQETENKELSILNEMDEETKLLAMQILDLLRKHEERIKNRGKI</sequence>
<evidence type="ECO:0000259" key="2">
    <source>
        <dbReference type="PROSITE" id="PS50943"/>
    </source>
</evidence>
<dbReference type="InterPro" id="IPR010982">
    <property type="entry name" value="Lambda_DNA-bd_dom_sf"/>
</dbReference>
<dbReference type="Pfam" id="PF13560">
    <property type="entry name" value="HTH_31"/>
    <property type="match status" value="1"/>
</dbReference>
<name>A0A9D2PA89_9FIRM</name>
<dbReference type="AlphaFoldDB" id="A0A9D2PA89"/>
<evidence type="ECO:0000313" key="3">
    <source>
        <dbReference type="EMBL" id="HJC46444.1"/>
    </source>
</evidence>
<evidence type="ECO:0000256" key="1">
    <source>
        <dbReference type="ARBA" id="ARBA00023125"/>
    </source>
</evidence>
<evidence type="ECO:0000313" key="4">
    <source>
        <dbReference type="Proteomes" id="UP000823883"/>
    </source>
</evidence>
<dbReference type="PANTHER" id="PTHR46558">
    <property type="entry name" value="TRACRIPTIONAL REGULATORY PROTEIN-RELATED-RELATED"/>
    <property type="match status" value="1"/>
</dbReference>
<gene>
    <name evidence="3" type="ORF">IAA04_00120</name>
</gene>
<dbReference type="Proteomes" id="UP000823883">
    <property type="component" value="Unassembled WGS sequence"/>
</dbReference>
<accession>A0A9D2PA89</accession>
<reference evidence="3" key="2">
    <citation type="submission" date="2021-04" db="EMBL/GenBank/DDBJ databases">
        <authorList>
            <person name="Gilroy R."/>
        </authorList>
    </citation>
    <scope>NUCLEOTIDE SEQUENCE</scope>
    <source>
        <strain evidence="3">CHK183-5548</strain>
    </source>
</reference>
<dbReference type="PANTHER" id="PTHR46558:SF4">
    <property type="entry name" value="DNA-BIDING PHAGE PROTEIN"/>
    <property type="match status" value="1"/>
</dbReference>
<dbReference type="EMBL" id="DWWL01000002">
    <property type="protein sequence ID" value="HJC46444.1"/>
    <property type="molecule type" value="Genomic_DNA"/>
</dbReference>
<keyword evidence="1" id="KW-0238">DNA-binding</keyword>
<dbReference type="SMART" id="SM00530">
    <property type="entry name" value="HTH_XRE"/>
    <property type="match status" value="1"/>
</dbReference>
<dbReference type="CDD" id="cd00093">
    <property type="entry name" value="HTH_XRE"/>
    <property type="match status" value="1"/>
</dbReference>
<dbReference type="PROSITE" id="PS50943">
    <property type="entry name" value="HTH_CROC1"/>
    <property type="match status" value="1"/>
</dbReference>
<reference evidence="3" key="1">
    <citation type="journal article" date="2021" name="PeerJ">
        <title>Extensive microbial diversity within the chicken gut microbiome revealed by metagenomics and culture.</title>
        <authorList>
            <person name="Gilroy R."/>
            <person name="Ravi A."/>
            <person name="Getino M."/>
            <person name="Pursley I."/>
            <person name="Horton D.L."/>
            <person name="Alikhan N.F."/>
            <person name="Baker D."/>
            <person name="Gharbi K."/>
            <person name="Hall N."/>
            <person name="Watson M."/>
            <person name="Adriaenssens E.M."/>
            <person name="Foster-Nyarko E."/>
            <person name="Jarju S."/>
            <person name="Secka A."/>
            <person name="Antonio M."/>
            <person name="Oren A."/>
            <person name="Chaudhuri R.R."/>
            <person name="La Ragione R."/>
            <person name="Hildebrand F."/>
            <person name="Pallen M.J."/>
        </authorList>
    </citation>
    <scope>NUCLEOTIDE SEQUENCE</scope>
    <source>
        <strain evidence="3">CHK183-5548</strain>
    </source>
</reference>
<feature type="domain" description="HTH cro/C1-type" evidence="2">
    <location>
        <begin position="10"/>
        <end position="64"/>
    </location>
</feature>
<dbReference type="GO" id="GO:0003677">
    <property type="term" value="F:DNA binding"/>
    <property type="evidence" value="ECO:0007669"/>
    <property type="project" value="UniProtKB-KW"/>
</dbReference>
<comment type="caution">
    <text evidence="3">The sequence shown here is derived from an EMBL/GenBank/DDBJ whole genome shotgun (WGS) entry which is preliminary data.</text>
</comment>
<proteinExistence type="predicted"/>
<protein>
    <submittedName>
        <fullName evidence="3">Helix-turn-helix domain-containing protein</fullName>
    </submittedName>
</protein>
<dbReference type="SUPFAM" id="SSF47413">
    <property type="entry name" value="lambda repressor-like DNA-binding domains"/>
    <property type="match status" value="1"/>
</dbReference>
<dbReference type="InterPro" id="IPR001387">
    <property type="entry name" value="Cro/C1-type_HTH"/>
</dbReference>